<proteinExistence type="predicted"/>
<accession>A0A226DT25</accession>
<keyword evidence="2" id="KW-1185">Reference proteome</keyword>
<evidence type="ECO:0000313" key="1">
    <source>
        <dbReference type="EMBL" id="OXA47847.1"/>
    </source>
</evidence>
<dbReference type="Proteomes" id="UP000198287">
    <property type="component" value="Unassembled WGS sequence"/>
</dbReference>
<gene>
    <name evidence="1" type="ORF">Fcan01_17431</name>
</gene>
<protein>
    <submittedName>
        <fullName evidence="1">Uncharacterized protein</fullName>
    </submittedName>
</protein>
<reference evidence="1 2" key="1">
    <citation type="submission" date="2015-12" db="EMBL/GenBank/DDBJ databases">
        <title>The genome of Folsomia candida.</title>
        <authorList>
            <person name="Faddeeva A."/>
            <person name="Derks M.F."/>
            <person name="Anvar Y."/>
            <person name="Smit S."/>
            <person name="Van Straalen N."/>
            <person name="Roelofs D."/>
        </authorList>
    </citation>
    <scope>NUCLEOTIDE SEQUENCE [LARGE SCALE GENOMIC DNA]</scope>
    <source>
        <strain evidence="1 2">VU population</strain>
        <tissue evidence="1">Whole body</tissue>
    </source>
</reference>
<organism evidence="1 2">
    <name type="scientific">Folsomia candida</name>
    <name type="common">Springtail</name>
    <dbReference type="NCBI Taxonomy" id="158441"/>
    <lineage>
        <taxon>Eukaryota</taxon>
        <taxon>Metazoa</taxon>
        <taxon>Ecdysozoa</taxon>
        <taxon>Arthropoda</taxon>
        <taxon>Hexapoda</taxon>
        <taxon>Collembola</taxon>
        <taxon>Entomobryomorpha</taxon>
        <taxon>Isotomoidea</taxon>
        <taxon>Isotomidae</taxon>
        <taxon>Proisotominae</taxon>
        <taxon>Folsomia</taxon>
    </lineage>
</organism>
<evidence type="ECO:0000313" key="2">
    <source>
        <dbReference type="Proteomes" id="UP000198287"/>
    </source>
</evidence>
<comment type="caution">
    <text evidence="1">The sequence shown here is derived from an EMBL/GenBank/DDBJ whole genome shotgun (WGS) entry which is preliminary data.</text>
</comment>
<name>A0A226DT25_FOLCA</name>
<sequence>QSPPSRVRSKLAEHIDRNAVPAQLPEGFRSRANPPNYQPIYGIAKEMEPICRPYRNINVVFVADGKYPFYILPDEDPDEPKSAKTSPFFKTLRESLLIEHLQSIYEFPWSNQIKVGLTSFTDWSEPQTPSFYCYDFINSDMGFDGSIPSNFLPEKDTDGWDSALTAVHHTATEHMLSWKADLNMIVLISNNNWKWSGDNNPVQGPEYKLPPPDYKHPQNPCEQGPVSKTVLYSTLKNRKIMLIGLLTPNIYEEYKSFFNDAPNPENYIMLKINGADEETAEGIKGMIRSIIRERVCKCQVRNVDSTYGGRDQNESSLTALLYTATEPKINWSSKDTRHVVKIIAVASDTFWKSYNYWDKPVDAGPEYGYPRGPVGEYGDCSHRPPVVSDVFKTLNNNNFYLISIIYGKDIRNLWNNTLQSEMRNKFVMEAESAFMNFDQVRNRIHTWANERCEG</sequence>
<feature type="non-terminal residue" evidence="1">
    <location>
        <position position="1"/>
    </location>
</feature>
<dbReference type="AlphaFoldDB" id="A0A226DT25"/>
<dbReference type="EMBL" id="LNIX01000012">
    <property type="protein sequence ID" value="OXA47847.1"/>
    <property type="molecule type" value="Genomic_DNA"/>
</dbReference>